<evidence type="ECO:0000313" key="1">
    <source>
        <dbReference type="EMBL" id="CAG8465173.1"/>
    </source>
</evidence>
<organism evidence="1 2">
    <name type="scientific">Funneliformis caledonium</name>
    <dbReference type="NCBI Taxonomy" id="1117310"/>
    <lineage>
        <taxon>Eukaryota</taxon>
        <taxon>Fungi</taxon>
        <taxon>Fungi incertae sedis</taxon>
        <taxon>Mucoromycota</taxon>
        <taxon>Glomeromycotina</taxon>
        <taxon>Glomeromycetes</taxon>
        <taxon>Glomerales</taxon>
        <taxon>Glomeraceae</taxon>
        <taxon>Funneliformis</taxon>
    </lineage>
</organism>
<name>A0A9N8Z1K2_9GLOM</name>
<dbReference type="Proteomes" id="UP000789570">
    <property type="component" value="Unassembled WGS sequence"/>
</dbReference>
<accession>A0A9N8Z1K2</accession>
<dbReference type="AlphaFoldDB" id="A0A9N8Z1K2"/>
<dbReference type="EMBL" id="CAJVPQ010000271">
    <property type="protein sequence ID" value="CAG8465173.1"/>
    <property type="molecule type" value="Genomic_DNA"/>
</dbReference>
<proteinExistence type="predicted"/>
<gene>
    <name evidence="1" type="ORF">FCALED_LOCUS1941</name>
</gene>
<comment type="caution">
    <text evidence="1">The sequence shown here is derived from an EMBL/GenBank/DDBJ whole genome shotgun (WGS) entry which is preliminary data.</text>
</comment>
<reference evidence="1" key="1">
    <citation type="submission" date="2021-06" db="EMBL/GenBank/DDBJ databases">
        <authorList>
            <person name="Kallberg Y."/>
            <person name="Tangrot J."/>
            <person name="Rosling A."/>
        </authorList>
    </citation>
    <scope>NUCLEOTIDE SEQUENCE</scope>
    <source>
        <strain evidence="1">UK204</strain>
    </source>
</reference>
<sequence>MKVQRYLPTGTSLAIAKDKIKKARKIVDIFGPIETLSMWSHS</sequence>
<keyword evidence="2" id="KW-1185">Reference proteome</keyword>
<evidence type="ECO:0000313" key="2">
    <source>
        <dbReference type="Proteomes" id="UP000789570"/>
    </source>
</evidence>
<protein>
    <submittedName>
        <fullName evidence="1">13679_t:CDS:1</fullName>
    </submittedName>
</protein>